<feature type="domain" description="PAS" evidence="5">
    <location>
        <begin position="14"/>
        <end position="73"/>
    </location>
</feature>
<protein>
    <submittedName>
        <fullName evidence="7">PAS domain-containing sensor histidine kinase</fullName>
    </submittedName>
</protein>
<proteinExistence type="predicted"/>
<evidence type="ECO:0000313" key="8">
    <source>
        <dbReference type="Proteomes" id="UP001331561"/>
    </source>
</evidence>
<dbReference type="SMART" id="SM00091">
    <property type="entry name" value="PAS"/>
    <property type="match status" value="1"/>
</dbReference>
<evidence type="ECO:0000256" key="2">
    <source>
        <dbReference type="ARBA" id="ARBA00022777"/>
    </source>
</evidence>
<dbReference type="InterPro" id="IPR011712">
    <property type="entry name" value="Sig_transdc_His_kin_sub3_dim/P"/>
</dbReference>
<dbReference type="InterPro" id="IPR003594">
    <property type="entry name" value="HATPase_dom"/>
</dbReference>
<dbReference type="Proteomes" id="UP001331561">
    <property type="component" value="Unassembled WGS sequence"/>
</dbReference>
<dbReference type="Gene3D" id="3.30.450.20">
    <property type="entry name" value="PAS domain"/>
    <property type="match status" value="1"/>
</dbReference>
<evidence type="ECO:0000259" key="4">
    <source>
        <dbReference type="PROSITE" id="PS50109"/>
    </source>
</evidence>
<dbReference type="InterPro" id="IPR050482">
    <property type="entry name" value="Sensor_HK_TwoCompSys"/>
</dbReference>
<reference evidence="7 8" key="1">
    <citation type="submission" date="2024-01" db="EMBL/GenBank/DDBJ databases">
        <title>Uliginosibacterium soil sp. nov.</title>
        <authorList>
            <person name="Lv Y."/>
        </authorList>
    </citation>
    <scope>NUCLEOTIDE SEQUENCE [LARGE SCALE GENOMIC DNA]</scope>
    <source>
        <strain evidence="7 8">H3</strain>
    </source>
</reference>
<dbReference type="SMART" id="SM00387">
    <property type="entry name" value="HATPase_c"/>
    <property type="match status" value="1"/>
</dbReference>
<dbReference type="GO" id="GO:0016301">
    <property type="term" value="F:kinase activity"/>
    <property type="evidence" value="ECO:0007669"/>
    <property type="project" value="UniProtKB-KW"/>
</dbReference>
<dbReference type="PROSITE" id="PS50109">
    <property type="entry name" value="HIS_KIN"/>
    <property type="match status" value="1"/>
</dbReference>
<dbReference type="InterPro" id="IPR000700">
    <property type="entry name" value="PAS-assoc_C"/>
</dbReference>
<dbReference type="Pfam" id="PF02518">
    <property type="entry name" value="HATPase_c"/>
    <property type="match status" value="1"/>
</dbReference>
<accession>A0ABU6K0M1</accession>
<keyword evidence="1" id="KW-0808">Transferase</keyword>
<dbReference type="PANTHER" id="PTHR24421:SF59">
    <property type="entry name" value="OXYGEN SENSOR HISTIDINE KINASE NREB"/>
    <property type="match status" value="1"/>
</dbReference>
<evidence type="ECO:0000313" key="7">
    <source>
        <dbReference type="EMBL" id="MEC5385227.1"/>
    </source>
</evidence>
<dbReference type="InterPro" id="IPR005467">
    <property type="entry name" value="His_kinase_dom"/>
</dbReference>
<dbReference type="InterPro" id="IPR000014">
    <property type="entry name" value="PAS"/>
</dbReference>
<dbReference type="SUPFAM" id="SSF55785">
    <property type="entry name" value="PYP-like sensor domain (PAS domain)"/>
    <property type="match status" value="1"/>
</dbReference>
<dbReference type="CDD" id="cd16917">
    <property type="entry name" value="HATPase_UhpB-NarQ-NarX-like"/>
    <property type="match status" value="1"/>
</dbReference>
<comment type="caution">
    <text evidence="7">The sequence shown here is derived from an EMBL/GenBank/DDBJ whole genome shotgun (WGS) entry which is preliminary data.</text>
</comment>
<dbReference type="PROSITE" id="PS50113">
    <property type="entry name" value="PAC"/>
    <property type="match status" value="1"/>
</dbReference>
<dbReference type="InterPro" id="IPR036890">
    <property type="entry name" value="HATPase_C_sf"/>
</dbReference>
<dbReference type="PANTHER" id="PTHR24421">
    <property type="entry name" value="NITRATE/NITRITE SENSOR PROTEIN NARX-RELATED"/>
    <property type="match status" value="1"/>
</dbReference>
<dbReference type="Pfam" id="PF00989">
    <property type="entry name" value="PAS"/>
    <property type="match status" value="1"/>
</dbReference>
<keyword evidence="3" id="KW-0902">Two-component regulatory system</keyword>
<keyword evidence="8" id="KW-1185">Reference proteome</keyword>
<dbReference type="CDD" id="cd00130">
    <property type="entry name" value="PAS"/>
    <property type="match status" value="1"/>
</dbReference>
<feature type="domain" description="PAC" evidence="6">
    <location>
        <begin position="93"/>
        <end position="144"/>
    </location>
</feature>
<dbReference type="InterPro" id="IPR035965">
    <property type="entry name" value="PAS-like_dom_sf"/>
</dbReference>
<dbReference type="EMBL" id="JAYXHS010000001">
    <property type="protein sequence ID" value="MEC5385227.1"/>
    <property type="molecule type" value="Genomic_DNA"/>
</dbReference>
<sequence>MFSDLHQLSHHHAWRRQLELLLESAGEGIYGIDLRGRCIFINQAGAQMIGFSPDEVLGRNMHYLMHHSHADSRLMPVHDCRIFRAFQQGEGVRVDDEVLWRRDGTAFDAEYASYPIREGDKVVGAVVTFNDISRRKQAERALEQTHQQAHIELERRVAQRTADLSAANEELRQSHVALQRLSSHLNSVREEERRSVARDIHDELGASLTALQLELNWLQRRLADEPALQPKLETMVEVTQTAMGAVRRILTDLRPGVLDHLGLWAALEWLLQDFQARSGVQCRYDCAAALERCRLGRDAEIAVYRIAQEVLTNVSRHAAAGSVELGVQSEGRDLLIAIRDDGRGMQVPAQANSFGLLGMQERARALDGVLHIDSTPGAGTTVTLRLHNVLTQQECAHDFTLPEQPVAQAAERPAK</sequence>
<feature type="domain" description="Histidine kinase" evidence="4">
    <location>
        <begin position="199"/>
        <end position="390"/>
    </location>
</feature>
<dbReference type="NCBIfam" id="TIGR00229">
    <property type="entry name" value="sensory_box"/>
    <property type="match status" value="1"/>
</dbReference>
<dbReference type="InterPro" id="IPR013767">
    <property type="entry name" value="PAS_fold"/>
</dbReference>
<dbReference type="Gene3D" id="1.20.5.1930">
    <property type="match status" value="1"/>
</dbReference>
<organism evidence="7 8">
    <name type="scientific">Uliginosibacterium silvisoli</name>
    <dbReference type="NCBI Taxonomy" id="3114758"/>
    <lineage>
        <taxon>Bacteria</taxon>
        <taxon>Pseudomonadati</taxon>
        <taxon>Pseudomonadota</taxon>
        <taxon>Betaproteobacteria</taxon>
        <taxon>Rhodocyclales</taxon>
        <taxon>Zoogloeaceae</taxon>
        <taxon>Uliginosibacterium</taxon>
    </lineage>
</organism>
<dbReference type="Gene3D" id="3.30.565.10">
    <property type="entry name" value="Histidine kinase-like ATPase, C-terminal domain"/>
    <property type="match status" value="1"/>
</dbReference>
<name>A0ABU6K0M1_9RHOO</name>
<dbReference type="SUPFAM" id="SSF55874">
    <property type="entry name" value="ATPase domain of HSP90 chaperone/DNA topoisomerase II/histidine kinase"/>
    <property type="match status" value="1"/>
</dbReference>
<evidence type="ECO:0000259" key="6">
    <source>
        <dbReference type="PROSITE" id="PS50113"/>
    </source>
</evidence>
<evidence type="ECO:0000256" key="3">
    <source>
        <dbReference type="ARBA" id="ARBA00023012"/>
    </source>
</evidence>
<gene>
    <name evidence="7" type="ORF">VVD49_05800</name>
</gene>
<keyword evidence="2 7" id="KW-0418">Kinase</keyword>
<evidence type="ECO:0000259" key="5">
    <source>
        <dbReference type="PROSITE" id="PS50112"/>
    </source>
</evidence>
<dbReference type="PROSITE" id="PS50112">
    <property type="entry name" value="PAS"/>
    <property type="match status" value="1"/>
</dbReference>
<dbReference type="RefSeq" id="WP_327598187.1">
    <property type="nucleotide sequence ID" value="NZ_JAYXHS010000001.1"/>
</dbReference>
<evidence type="ECO:0000256" key="1">
    <source>
        <dbReference type="ARBA" id="ARBA00022679"/>
    </source>
</evidence>
<dbReference type="Pfam" id="PF07730">
    <property type="entry name" value="HisKA_3"/>
    <property type="match status" value="1"/>
</dbReference>